<dbReference type="InterPro" id="IPR025997">
    <property type="entry name" value="SBP_2_dom"/>
</dbReference>
<proteinExistence type="predicted"/>
<keyword evidence="7" id="KW-1185">Reference proteome</keyword>
<dbReference type="EMBL" id="JAVDQH010000001">
    <property type="protein sequence ID" value="MDR6242242.1"/>
    <property type="molecule type" value="Genomic_DNA"/>
</dbReference>
<dbReference type="CDD" id="cd19991">
    <property type="entry name" value="PBP1_ABC_xylose_binding"/>
    <property type="match status" value="1"/>
</dbReference>
<dbReference type="Pfam" id="PF13407">
    <property type="entry name" value="Peripla_BP_4"/>
    <property type="match status" value="1"/>
</dbReference>
<comment type="caution">
    <text evidence="6">The sequence shown here is derived from an EMBL/GenBank/DDBJ whole genome shotgun (WGS) entry which is preliminary data.</text>
</comment>
<dbReference type="PANTHER" id="PTHR30036">
    <property type="entry name" value="D-XYLOSE-BINDING PERIPLASMIC PROTEIN"/>
    <property type="match status" value="1"/>
</dbReference>
<evidence type="ECO:0000256" key="2">
    <source>
        <dbReference type="ARBA" id="ARBA00022729"/>
    </source>
</evidence>
<dbReference type="Proteomes" id="UP001185028">
    <property type="component" value="Unassembled WGS sequence"/>
</dbReference>
<feature type="transmembrane region" description="Helical" evidence="4">
    <location>
        <begin position="25"/>
        <end position="43"/>
    </location>
</feature>
<keyword evidence="4" id="KW-0812">Transmembrane</keyword>
<evidence type="ECO:0000313" key="6">
    <source>
        <dbReference type="EMBL" id="MDR6242242.1"/>
    </source>
</evidence>
<feature type="compositionally biased region" description="Polar residues" evidence="3">
    <location>
        <begin position="49"/>
        <end position="65"/>
    </location>
</feature>
<dbReference type="InterPro" id="IPR050555">
    <property type="entry name" value="Bact_Solute-Bind_Prot2"/>
</dbReference>
<dbReference type="RefSeq" id="WP_188774723.1">
    <property type="nucleotide sequence ID" value="NZ_BMMB01000003.1"/>
</dbReference>
<dbReference type="SUPFAM" id="SSF53822">
    <property type="entry name" value="Periplasmic binding protein-like I"/>
    <property type="match status" value="1"/>
</dbReference>
<accession>A0ABU1IUC5</accession>
<comment type="subcellular location">
    <subcellularLocation>
        <location evidence="1">Cell envelope</location>
    </subcellularLocation>
</comment>
<keyword evidence="4" id="KW-0472">Membrane</keyword>
<keyword evidence="4" id="KW-1133">Transmembrane helix</keyword>
<dbReference type="InterPro" id="IPR028082">
    <property type="entry name" value="Peripla_BP_I"/>
</dbReference>
<dbReference type="NCBIfam" id="TIGR02634">
    <property type="entry name" value="xylF"/>
    <property type="match status" value="1"/>
</dbReference>
<reference evidence="6 7" key="1">
    <citation type="submission" date="2023-07" db="EMBL/GenBank/DDBJ databases">
        <title>Genomic Encyclopedia of Type Strains, Phase IV (KMG-IV): sequencing the most valuable type-strain genomes for metagenomic binning, comparative biology and taxonomic classification.</title>
        <authorList>
            <person name="Goeker M."/>
        </authorList>
    </citation>
    <scope>NUCLEOTIDE SEQUENCE [LARGE SCALE GENOMIC DNA]</scope>
    <source>
        <strain evidence="6 7">DSM 22170</strain>
    </source>
</reference>
<keyword evidence="2" id="KW-0732">Signal</keyword>
<organism evidence="6 7">
    <name type="scientific">Paenibacillus hunanensis</name>
    <dbReference type="NCBI Taxonomy" id="539262"/>
    <lineage>
        <taxon>Bacteria</taxon>
        <taxon>Bacillati</taxon>
        <taxon>Bacillota</taxon>
        <taxon>Bacilli</taxon>
        <taxon>Bacillales</taxon>
        <taxon>Paenibacillaceae</taxon>
        <taxon>Paenibacillus</taxon>
    </lineage>
</organism>
<dbReference type="InterPro" id="IPR013456">
    <property type="entry name" value="XylF"/>
</dbReference>
<protein>
    <submittedName>
        <fullName evidence="6">D-xylose transport system substrate-binding protein</fullName>
    </submittedName>
</protein>
<feature type="compositionally biased region" description="Basic and acidic residues" evidence="3">
    <location>
        <begin position="66"/>
        <end position="78"/>
    </location>
</feature>
<evidence type="ECO:0000259" key="5">
    <source>
        <dbReference type="Pfam" id="PF13407"/>
    </source>
</evidence>
<name>A0ABU1IUC5_9BACL</name>
<evidence type="ECO:0000313" key="7">
    <source>
        <dbReference type="Proteomes" id="UP001185028"/>
    </source>
</evidence>
<dbReference type="Gene3D" id="3.40.50.2300">
    <property type="match status" value="2"/>
</dbReference>
<sequence length="407" mass="44247">MSSQRSFTYGNANIQHSRANPAKRLRIGIVLTLFFLIVSLLLVSCSNEEGASGERNSSSIATSNSERTDTRHQYKPDAHTPTSLASKQAINSSMPKQIRIGFAMDTLVEERWKKDRDLFVKAAERMGASVVVASADSNDARQIQQAEQMIADGIDVLVLVPHNADATAAIVNRAHKAGVKVLSYDRLVKNADVDLYVSFDNEQVGRLQADAITTIVPKGKYVYIGGADTDNNAHMFKQGVFDILQPKIDSGQIRVVYDQWSKDWKPSSAFQHMREALQASHNRIDAVIVANDGTAGGVVRALQEKGLAGKIPVAGQDGDLAAAQRIVQGTQTMTVYKPIGKLANVTAELAIKLAKDEPIETTRQVNNGKIEVPSVLLSPVAVNATNIDNTLIADGFHTKEEIYGKNK</sequence>
<dbReference type="PANTHER" id="PTHR30036:SF1">
    <property type="entry name" value="D-XYLOSE-BINDING PERIPLASMIC PROTEIN"/>
    <property type="match status" value="1"/>
</dbReference>
<evidence type="ECO:0000256" key="3">
    <source>
        <dbReference type="SAM" id="MobiDB-lite"/>
    </source>
</evidence>
<feature type="region of interest" description="Disordered" evidence="3">
    <location>
        <begin position="49"/>
        <end position="86"/>
    </location>
</feature>
<gene>
    <name evidence="6" type="ORF">JOC58_000126</name>
</gene>
<evidence type="ECO:0000256" key="1">
    <source>
        <dbReference type="ARBA" id="ARBA00004196"/>
    </source>
</evidence>
<evidence type="ECO:0000256" key="4">
    <source>
        <dbReference type="SAM" id="Phobius"/>
    </source>
</evidence>
<feature type="domain" description="Periplasmic binding protein" evidence="5">
    <location>
        <begin position="100"/>
        <end position="357"/>
    </location>
</feature>